<gene>
    <name evidence="1" type="ORF">BLNAU_7052</name>
</gene>
<sequence length="188" mass="21089">MHADGCRRDVVKGKGGQEIVVEQRDECVSDENELLLKSHPFVNDSCGILDLGAHVIESLEDFFNGFWTELAEGCPALTERKLIRSVTLESCRARSNHSAITGQYFRCSGTDLHEDDWIASSVDQEVSVIESAWKAEKDKTHIPLDRLTSFTVIRVLIYTDIASAVEDVSEAYNDSSFCHHTDRERGQL</sequence>
<proteinExistence type="predicted"/>
<organism evidence="1 2">
    <name type="scientific">Blattamonas nauphoetae</name>
    <dbReference type="NCBI Taxonomy" id="2049346"/>
    <lineage>
        <taxon>Eukaryota</taxon>
        <taxon>Metamonada</taxon>
        <taxon>Preaxostyla</taxon>
        <taxon>Oxymonadida</taxon>
        <taxon>Blattamonas</taxon>
    </lineage>
</organism>
<evidence type="ECO:0000313" key="1">
    <source>
        <dbReference type="EMBL" id="KAK2957876.1"/>
    </source>
</evidence>
<protein>
    <recommendedName>
        <fullName evidence="3">Oxidoreductase</fullName>
    </recommendedName>
</protein>
<keyword evidence="2" id="KW-1185">Reference proteome</keyword>
<dbReference type="Proteomes" id="UP001281761">
    <property type="component" value="Unassembled WGS sequence"/>
</dbReference>
<comment type="caution">
    <text evidence="1">The sequence shown here is derived from an EMBL/GenBank/DDBJ whole genome shotgun (WGS) entry which is preliminary data.</text>
</comment>
<dbReference type="EMBL" id="JARBJD010000042">
    <property type="protein sequence ID" value="KAK2957876.1"/>
    <property type="molecule type" value="Genomic_DNA"/>
</dbReference>
<accession>A0ABQ9Y2B9</accession>
<evidence type="ECO:0000313" key="2">
    <source>
        <dbReference type="Proteomes" id="UP001281761"/>
    </source>
</evidence>
<reference evidence="1 2" key="1">
    <citation type="journal article" date="2022" name="bioRxiv">
        <title>Genomics of Preaxostyla Flagellates Illuminates Evolutionary Transitions and the Path Towards Mitochondrial Loss.</title>
        <authorList>
            <person name="Novak L.V.F."/>
            <person name="Treitli S.C."/>
            <person name="Pyrih J."/>
            <person name="Halakuc P."/>
            <person name="Pipaliya S.V."/>
            <person name="Vacek V."/>
            <person name="Brzon O."/>
            <person name="Soukal P."/>
            <person name="Eme L."/>
            <person name="Dacks J.B."/>
            <person name="Karnkowska A."/>
            <person name="Elias M."/>
            <person name="Hampl V."/>
        </authorList>
    </citation>
    <scope>NUCLEOTIDE SEQUENCE [LARGE SCALE GENOMIC DNA]</scope>
    <source>
        <strain evidence="1">NAU3</strain>
        <tissue evidence="1">Gut</tissue>
    </source>
</reference>
<name>A0ABQ9Y2B9_9EUKA</name>
<evidence type="ECO:0008006" key="3">
    <source>
        <dbReference type="Google" id="ProtNLM"/>
    </source>
</evidence>